<dbReference type="SUPFAM" id="SSF110455">
    <property type="entry name" value="Toprim domain"/>
    <property type="match status" value="1"/>
</dbReference>
<reference evidence="1" key="1">
    <citation type="journal article" date="2015" name="ISME J.">
        <title>Aquifer environment selects for microbial species cohorts in sediment and groundwater.</title>
        <authorList>
            <person name="Hug L.A."/>
            <person name="Thomas B.C."/>
            <person name="Brown C.T."/>
            <person name="Frischkorn K.R."/>
            <person name="Williams K.H."/>
            <person name="Tringe S.G."/>
            <person name="Banfield J.F."/>
        </authorList>
    </citation>
    <scope>NUCLEOTIDE SEQUENCE</scope>
</reference>
<dbReference type="Gene3D" id="3.40.1360.10">
    <property type="match status" value="1"/>
</dbReference>
<dbReference type="PANTHER" id="PTHR39964:SF2">
    <property type="entry name" value="UPF0292 PROTEIN MJ1624"/>
    <property type="match status" value="1"/>
</dbReference>
<dbReference type="AlphaFoldDB" id="A0A0H4TPK6"/>
<evidence type="ECO:0000313" key="1">
    <source>
        <dbReference type="EMBL" id="AKQ02669.1"/>
    </source>
</evidence>
<dbReference type="EMBL" id="KT007002">
    <property type="protein sequence ID" value="AKQ02669.1"/>
    <property type="molecule type" value="Genomic_DNA"/>
</dbReference>
<organism evidence="1">
    <name type="scientific">uncultured euryarchaeote Rifle_16ft_4_minimus_37664</name>
    <dbReference type="NCBI Taxonomy" id="1665194"/>
    <lineage>
        <taxon>Archaea</taxon>
        <taxon>Methanobacteriati</taxon>
        <taxon>Methanobacteriota</taxon>
        <taxon>environmental samples</taxon>
    </lineage>
</organism>
<name>A0A0H4TPK6_9EURY</name>
<sequence>MMDYQALHDDLARVLEDLIEKNHTVPVLVEGERDVRALRALGVSGDLRVVNRGTTLFAVCEEVAREHGDAIILTDWDVRGGRLARQLRDGLSANGVRYDDDLRARLTRLCRKEITAVEELRSFVERVSELAATGTSGKPSKRWYGERVRR</sequence>
<accession>A0A0H4TPK6</accession>
<protein>
    <submittedName>
        <fullName evidence="1">Uncharacterized protein</fullName>
    </submittedName>
</protein>
<proteinExistence type="predicted"/>
<dbReference type="PANTHER" id="PTHR39964">
    <property type="entry name" value="UPF0292 PROTEIN TK1411"/>
    <property type="match status" value="1"/>
</dbReference>